<feature type="transmembrane region" description="Helical" evidence="1">
    <location>
        <begin position="265"/>
        <end position="286"/>
    </location>
</feature>
<protein>
    <submittedName>
        <fullName evidence="2">Uncharacterized protein</fullName>
    </submittedName>
</protein>
<proteinExistence type="predicted"/>
<evidence type="ECO:0000313" key="3">
    <source>
        <dbReference type="Proteomes" id="UP000606172"/>
    </source>
</evidence>
<dbReference type="RefSeq" id="WP_204029199.1">
    <property type="nucleotide sequence ID" value="NZ_BOOW01000030.1"/>
</dbReference>
<gene>
    <name evidence="2" type="ORF">Ssi02_48130</name>
</gene>
<keyword evidence="1" id="KW-0472">Membrane</keyword>
<feature type="transmembrane region" description="Helical" evidence="1">
    <location>
        <begin position="175"/>
        <end position="198"/>
    </location>
</feature>
<keyword evidence="1" id="KW-1133">Transmembrane helix</keyword>
<dbReference type="EMBL" id="BOOW01000030">
    <property type="protein sequence ID" value="GII94582.1"/>
    <property type="molecule type" value="Genomic_DNA"/>
</dbReference>
<accession>A0A919RIT1</accession>
<reference evidence="2" key="1">
    <citation type="submission" date="2021-01" db="EMBL/GenBank/DDBJ databases">
        <title>Whole genome shotgun sequence of Sinosporangium siamense NBRC 109515.</title>
        <authorList>
            <person name="Komaki H."/>
            <person name="Tamura T."/>
        </authorList>
    </citation>
    <scope>NUCLEOTIDE SEQUENCE</scope>
    <source>
        <strain evidence="2">NBRC 109515</strain>
    </source>
</reference>
<feature type="transmembrane region" description="Helical" evidence="1">
    <location>
        <begin position="219"/>
        <end position="245"/>
    </location>
</feature>
<keyword evidence="3" id="KW-1185">Reference proteome</keyword>
<dbReference type="Proteomes" id="UP000606172">
    <property type="component" value="Unassembled WGS sequence"/>
</dbReference>
<feature type="transmembrane region" description="Helical" evidence="1">
    <location>
        <begin position="134"/>
        <end position="155"/>
    </location>
</feature>
<sequence length="440" mass="48811">MTVEQASGDDALHGRIVSTNDGVPVRLCHHGCDCWQRNFDRYIETTPVRTSEQLDNLESHALLQAKSGASRLIRRHADEMEKGRHRLIGTESAARAALASFREGVEANTVGVALNGMSRLAAERVRTRTPRRPLWLRVIVWPVILAVGAFDTWYFQGIFQSFLGNAHISALEGVVTLFPGLVLTAGILVGGMALGSSVHRALRLHAERQATRKGWRHRLYGLGPWALRLVVPILLLLVAAMWALFRAREANLDTMAEAAGGVTQLALPEMFVAVLVATLTLCALAVKCAAYDPYASEEFAVRWRGRFARLRVARRRRRAGMRVKEHTVAWSDLCALRDSLVSQISEKYGNAYQFMMYARGFHEKAGSLPPVFSTGERGTALRERVRPELTGVVGPEPEFGALNQVEEVIEAFDPDEMRAELDALCERLLRQRAAVVVAVK</sequence>
<dbReference type="AlphaFoldDB" id="A0A919RIT1"/>
<comment type="caution">
    <text evidence="2">The sequence shown here is derived from an EMBL/GenBank/DDBJ whole genome shotgun (WGS) entry which is preliminary data.</text>
</comment>
<name>A0A919RIT1_9ACTN</name>
<evidence type="ECO:0000313" key="2">
    <source>
        <dbReference type="EMBL" id="GII94582.1"/>
    </source>
</evidence>
<evidence type="ECO:0000256" key="1">
    <source>
        <dbReference type="SAM" id="Phobius"/>
    </source>
</evidence>
<keyword evidence="1" id="KW-0812">Transmembrane</keyword>
<organism evidence="2 3">
    <name type="scientific">Sinosporangium siamense</name>
    <dbReference type="NCBI Taxonomy" id="1367973"/>
    <lineage>
        <taxon>Bacteria</taxon>
        <taxon>Bacillati</taxon>
        <taxon>Actinomycetota</taxon>
        <taxon>Actinomycetes</taxon>
        <taxon>Streptosporangiales</taxon>
        <taxon>Streptosporangiaceae</taxon>
        <taxon>Sinosporangium</taxon>
    </lineage>
</organism>